<keyword evidence="1" id="KW-0472">Membrane</keyword>
<keyword evidence="4" id="KW-1185">Reference proteome</keyword>
<comment type="caution">
    <text evidence="3">The sequence shown here is derived from an EMBL/GenBank/DDBJ whole genome shotgun (WGS) entry which is preliminary data.</text>
</comment>
<dbReference type="InterPro" id="IPR036770">
    <property type="entry name" value="Ankyrin_rpt-contain_sf"/>
</dbReference>
<feature type="transmembrane region" description="Helical" evidence="1">
    <location>
        <begin position="569"/>
        <end position="587"/>
    </location>
</feature>
<organism evidence="3 4">
    <name type="scientific">Mikania micrantha</name>
    <name type="common">bitter vine</name>
    <dbReference type="NCBI Taxonomy" id="192012"/>
    <lineage>
        <taxon>Eukaryota</taxon>
        <taxon>Viridiplantae</taxon>
        <taxon>Streptophyta</taxon>
        <taxon>Embryophyta</taxon>
        <taxon>Tracheophyta</taxon>
        <taxon>Spermatophyta</taxon>
        <taxon>Magnoliopsida</taxon>
        <taxon>eudicotyledons</taxon>
        <taxon>Gunneridae</taxon>
        <taxon>Pentapetalae</taxon>
        <taxon>asterids</taxon>
        <taxon>campanulids</taxon>
        <taxon>Asterales</taxon>
        <taxon>Asteraceae</taxon>
        <taxon>Asteroideae</taxon>
        <taxon>Heliantheae alliance</taxon>
        <taxon>Eupatorieae</taxon>
        <taxon>Mikania</taxon>
    </lineage>
</organism>
<dbReference type="Proteomes" id="UP000326396">
    <property type="component" value="Linkage Group LG10"/>
</dbReference>
<feature type="transmembrane region" description="Helical" evidence="1">
    <location>
        <begin position="452"/>
        <end position="472"/>
    </location>
</feature>
<evidence type="ECO:0000259" key="2">
    <source>
        <dbReference type="Pfam" id="PF13962"/>
    </source>
</evidence>
<dbReference type="SUPFAM" id="SSF48403">
    <property type="entry name" value="Ankyrin repeat"/>
    <property type="match status" value="1"/>
</dbReference>
<feature type="transmembrane region" description="Helical" evidence="1">
    <location>
        <begin position="492"/>
        <end position="514"/>
    </location>
</feature>
<feature type="domain" description="PGG" evidence="2">
    <location>
        <begin position="447"/>
        <end position="558"/>
    </location>
</feature>
<dbReference type="Pfam" id="PF13962">
    <property type="entry name" value="PGG"/>
    <property type="match status" value="1"/>
</dbReference>
<dbReference type="PANTHER" id="PTHR24177">
    <property type="entry name" value="CASKIN"/>
    <property type="match status" value="1"/>
</dbReference>
<dbReference type="EMBL" id="SZYD01000002">
    <property type="protein sequence ID" value="KAD7117407.1"/>
    <property type="molecule type" value="Genomic_DNA"/>
</dbReference>
<dbReference type="SMART" id="SM00248">
    <property type="entry name" value="ANK"/>
    <property type="match status" value="6"/>
</dbReference>
<keyword evidence="1" id="KW-0812">Transmembrane</keyword>
<dbReference type="InterPro" id="IPR002110">
    <property type="entry name" value="Ankyrin_rpt"/>
</dbReference>
<feature type="transmembrane region" description="Helical" evidence="1">
    <location>
        <begin position="535"/>
        <end position="557"/>
    </location>
</feature>
<protein>
    <recommendedName>
        <fullName evidence="2">PGG domain-containing protein</fullName>
    </recommendedName>
</protein>
<dbReference type="Gene3D" id="1.25.40.20">
    <property type="entry name" value="Ankyrin repeat-containing domain"/>
    <property type="match status" value="2"/>
</dbReference>
<evidence type="ECO:0000256" key="1">
    <source>
        <dbReference type="SAM" id="Phobius"/>
    </source>
</evidence>
<evidence type="ECO:0000313" key="4">
    <source>
        <dbReference type="Proteomes" id="UP000326396"/>
    </source>
</evidence>
<name>A0A5N6PWI2_9ASTR</name>
<sequence>MTLTKEQDLKLNSSLYEAMMNEDDAKVIKKCQEIPKGPLHTLTIHEDTVIHMAIYQKKKDLALKLLDMVSTCDNHKLTWQNSGGNTILHETATNNSTVEVAVEILRRAPMLLNMTNKEGETALFYAARHGKTNIYKFLHDAVGRTFDGPDMKIFLNRDDGFTILHIAILSRNYWIAHDIAINHAELIGEKDEDDMTPLQLLSTIKPEFSPKSLFKRIIFKMIDADDVDILHHAFFFKKWKKEKHACDSAMKLAVLLIKADTSWETTESWTDNRGSSFHEYGKVMSSTAKLEQKITTIPEINYHKPETPLLLATKNDSTEIVEEILKLYPQAVEHVDNEGRNILHLSILYRRYKIIDVLEGMKYPLDRLRGRLDKKYNTLLHMVAQKVDELKEDVKHPALELKEDQLLYQRVKKLCTALDTSTRNSDQKIAYEVFTERNDPIRTQAKDWMCENAKNCSIVAVLIATVAFTSAYTVPGGPNEEGYPVLGNKPMFLLFTLADAISLSTALTSVIIFLNIVTSPFRFKDFASSLFEKQVTAFVLLIISVAMMMVAFAATLVLTITNQETWSDMTLYGASFFPVIVFVFSYLSEYQKIIKDLYRKLKKMIMENIAVIFHKIWDYKPQSTHPMDRTVSSTSHLFV</sequence>
<dbReference type="AlphaFoldDB" id="A0A5N6PWI2"/>
<dbReference type="InterPro" id="IPR026961">
    <property type="entry name" value="PGG_dom"/>
</dbReference>
<evidence type="ECO:0000313" key="3">
    <source>
        <dbReference type="EMBL" id="KAD7117407.1"/>
    </source>
</evidence>
<reference evidence="3 4" key="1">
    <citation type="submission" date="2019-05" db="EMBL/GenBank/DDBJ databases">
        <title>Mikania micrantha, genome provides insights into the molecular mechanism of rapid growth.</title>
        <authorList>
            <person name="Liu B."/>
        </authorList>
    </citation>
    <scope>NUCLEOTIDE SEQUENCE [LARGE SCALE GENOMIC DNA]</scope>
    <source>
        <strain evidence="3">NLD-2019</strain>
        <tissue evidence="3">Leaf</tissue>
    </source>
</reference>
<dbReference type="OrthoDB" id="1923662at2759"/>
<dbReference type="Pfam" id="PF12796">
    <property type="entry name" value="Ank_2"/>
    <property type="match status" value="1"/>
</dbReference>
<accession>A0A5N6PWI2</accession>
<dbReference type="GO" id="GO:0016020">
    <property type="term" value="C:membrane"/>
    <property type="evidence" value="ECO:0007669"/>
    <property type="project" value="TreeGrafter"/>
</dbReference>
<gene>
    <name evidence="3" type="ORF">E3N88_04675</name>
</gene>
<keyword evidence="1" id="KW-1133">Transmembrane helix</keyword>
<dbReference type="PANTHER" id="PTHR24177:SF480">
    <property type="entry name" value="PGG DOMAIN-CONTAINING PROTEIN"/>
    <property type="match status" value="1"/>
</dbReference>
<proteinExistence type="predicted"/>